<dbReference type="Proteomes" id="UP000502502">
    <property type="component" value="Chromosome"/>
</dbReference>
<evidence type="ECO:0000313" key="3">
    <source>
        <dbReference type="Proteomes" id="UP000502502"/>
    </source>
</evidence>
<dbReference type="AlphaFoldDB" id="A0A6G7ZL50"/>
<keyword evidence="3" id="KW-1185">Reference proteome</keyword>
<proteinExistence type="predicted"/>
<dbReference type="RefSeq" id="WP_166092374.1">
    <property type="nucleotide sequence ID" value="NZ_CP049871.1"/>
</dbReference>
<reference evidence="2 3" key="1">
    <citation type="submission" date="2020-03" db="EMBL/GenBank/DDBJ databases">
        <title>Sphingomonas sp. nov., isolated from fish.</title>
        <authorList>
            <person name="Hyun D.-W."/>
            <person name="Bae J.-W."/>
        </authorList>
    </citation>
    <scope>NUCLEOTIDE SEQUENCE [LARGE SCALE GENOMIC DNA]</scope>
    <source>
        <strain evidence="2 3">HDW15C</strain>
    </source>
</reference>
<protein>
    <submittedName>
        <fullName evidence="2">Uncharacterized protein</fullName>
    </submittedName>
</protein>
<dbReference type="EMBL" id="CP049871">
    <property type="protein sequence ID" value="QIL01640.1"/>
    <property type="molecule type" value="Genomic_DNA"/>
</dbReference>
<keyword evidence="1" id="KW-0732">Signal</keyword>
<organism evidence="2 3">
    <name type="scientific">Sphingomonas sinipercae</name>
    <dbReference type="NCBI Taxonomy" id="2714944"/>
    <lineage>
        <taxon>Bacteria</taxon>
        <taxon>Pseudomonadati</taxon>
        <taxon>Pseudomonadota</taxon>
        <taxon>Alphaproteobacteria</taxon>
        <taxon>Sphingomonadales</taxon>
        <taxon>Sphingomonadaceae</taxon>
        <taxon>Sphingomonas</taxon>
    </lineage>
</organism>
<feature type="signal peptide" evidence="1">
    <location>
        <begin position="1"/>
        <end position="25"/>
    </location>
</feature>
<name>A0A6G7ZL50_9SPHN</name>
<gene>
    <name evidence="2" type="ORF">G7078_01760</name>
</gene>
<dbReference type="KEGG" id="ssin:G7078_01760"/>
<feature type="chain" id="PRO_5026015669" evidence="1">
    <location>
        <begin position="26"/>
        <end position="160"/>
    </location>
</feature>
<sequence>MAGRYLLAVSALVVAAPAASQVIFARGHWAAMTFSGRCEARARPLRANTAAGNAYAGFAFEPGGRRWGQFYAKLRRPVRPGSSVIVTIGNQPFLIAAGGALGLSRDRQQQRAMIEAARYATMMRIEARDASGRRSVERYWLDGAATAIDAAAAACAGKMR</sequence>
<accession>A0A6G7ZL50</accession>
<evidence type="ECO:0000313" key="2">
    <source>
        <dbReference type="EMBL" id="QIL01640.1"/>
    </source>
</evidence>
<evidence type="ECO:0000256" key="1">
    <source>
        <dbReference type="SAM" id="SignalP"/>
    </source>
</evidence>